<dbReference type="AlphaFoldDB" id="W9GSR9"/>
<sequence>MLGHVVDLRDKVEKLTSQVEQLTEVVETTRPGQRRRGLFG</sequence>
<proteinExistence type="predicted"/>
<dbReference type="Proteomes" id="UP000019486">
    <property type="component" value="Unassembled WGS sequence"/>
</dbReference>
<gene>
    <name evidence="1" type="ORF">N825_37495</name>
</gene>
<accession>W9GSR9</accession>
<organism evidence="1 2">
    <name type="scientific">Skermanella stibiiresistens SB22</name>
    <dbReference type="NCBI Taxonomy" id="1385369"/>
    <lineage>
        <taxon>Bacteria</taxon>
        <taxon>Pseudomonadati</taxon>
        <taxon>Pseudomonadota</taxon>
        <taxon>Alphaproteobacteria</taxon>
        <taxon>Rhodospirillales</taxon>
        <taxon>Azospirillaceae</taxon>
        <taxon>Skermanella</taxon>
    </lineage>
</organism>
<dbReference type="RefSeq" id="WP_281174407.1">
    <property type="nucleotide sequence ID" value="NZ_AVFL01000081.1"/>
</dbReference>
<reference evidence="1 2" key="1">
    <citation type="submission" date="2013-08" db="EMBL/GenBank/DDBJ databases">
        <title>The genome sequence of Skermanella stibiiresistens.</title>
        <authorList>
            <person name="Zhu W."/>
            <person name="Wang G."/>
        </authorList>
    </citation>
    <scope>NUCLEOTIDE SEQUENCE [LARGE SCALE GENOMIC DNA]</scope>
    <source>
        <strain evidence="1 2">SB22</strain>
    </source>
</reference>
<keyword evidence="2" id="KW-1185">Reference proteome</keyword>
<protein>
    <submittedName>
        <fullName evidence="1">Uncharacterized protein</fullName>
    </submittedName>
</protein>
<evidence type="ECO:0000313" key="2">
    <source>
        <dbReference type="Proteomes" id="UP000019486"/>
    </source>
</evidence>
<evidence type="ECO:0000313" key="1">
    <source>
        <dbReference type="EMBL" id="EWY35701.1"/>
    </source>
</evidence>
<comment type="caution">
    <text evidence="1">The sequence shown here is derived from an EMBL/GenBank/DDBJ whole genome shotgun (WGS) entry which is preliminary data.</text>
</comment>
<name>W9GSR9_9PROT</name>
<dbReference type="EMBL" id="AVFL01000081">
    <property type="protein sequence ID" value="EWY35701.1"/>
    <property type="molecule type" value="Genomic_DNA"/>
</dbReference>